<comment type="similarity">
    <text evidence="6">Belongs to the glycosyl hydrolase 24 family.</text>
</comment>
<dbReference type="InterPro" id="IPR023347">
    <property type="entry name" value="Lysozyme_dom_sf"/>
</dbReference>
<evidence type="ECO:0000256" key="4">
    <source>
        <dbReference type="ARBA" id="ARBA00022801"/>
    </source>
</evidence>
<dbReference type="SUPFAM" id="SSF53955">
    <property type="entry name" value="Lysozyme-like"/>
    <property type="match status" value="1"/>
</dbReference>
<protein>
    <recommendedName>
        <fullName evidence="6">Lysozyme</fullName>
        <ecNumber evidence="6">3.2.1.17</ecNumber>
    </recommendedName>
</protein>
<sequence>MRHRGGKFTMSATVKRCSVAAVLAIAVLLPSFGELQTSEAGLRLIADLEGCRLSPYQCSAGVWTQGIGHTAGVIPGKAIDEHKAAMDLVDDVRRTERGMAACLPDTLSQQTYDAAIAFAFNVGVSAACHSTLVALLQQRQWRQACDQLPRWVYVNGKKNKGLEQRRAMERALCLQGIAS</sequence>
<dbReference type="Gene3D" id="1.10.530.40">
    <property type="match status" value="1"/>
</dbReference>
<dbReference type="CDD" id="cd16901">
    <property type="entry name" value="lyz_P1"/>
    <property type="match status" value="1"/>
</dbReference>
<dbReference type="GO" id="GO:0003796">
    <property type="term" value="F:lysozyme activity"/>
    <property type="evidence" value="ECO:0007669"/>
    <property type="project" value="UniProtKB-EC"/>
</dbReference>
<evidence type="ECO:0000256" key="2">
    <source>
        <dbReference type="ARBA" id="ARBA00022529"/>
    </source>
</evidence>
<evidence type="ECO:0000256" key="6">
    <source>
        <dbReference type="RuleBase" id="RU003788"/>
    </source>
</evidence>
<dbReference type="PANTHER" id="PTHR38107:SF4">
    <property type="entry name" value="LYSOZYME"/>
    <property type="match status" value="1"/>
</dbReference>
<dbReference type="InterPro" id="IPR034690">
    <property type="entry name" value="Endolysin_T4_type"/>
</dbReference>
<dbReference type="PANTHER" id="PTHR38107">
    <property type="match status" value="1"/>
</dbReference>
<evidence type="ECO:0000313" key="7">
    <source>
        <dbReference type="EMBL" id="AAA98440.1"/>
    </source>
</evidence>
<reference evidence="7" key="1">
    <citation type="journal article" date="1996" name="J. Mol. Biol.">
        <title>Regulation of the Serratia marcescens extracellular nuclease: positive control by a homolog of P2 Ogr encoded by a cryptic prophage.</title>
        <authorList>
            <person name="Jin S."/>
            <person name="Chen Y."/>
            <person name="Christie G.E."/>
            <person name="Benedik M.J."/>
        </authorList>
    </citation>
    <scope>NUCLEOTIDE SEQUENCE</scope>
    <source>
        <strain evidence="7">SM6</strain>
    </source>
</reference>
<dbReference type="InterPro" id="IPR023346">
    <property type="entry name" value="Lysozyme-like_dom_sf"/>
</dbReference>
<dbReference type="Pfam" id="PF00959">
    <property type="entry name" value="Phage_lysozyme"/>
    <property type="match status" value="1"/>
</dbReference>
<dbReference type="EMBL" id="U11698">
    <property type="protein sequence ID" value="AAA98440.1"/>
    <property type="molecule type" value="Genomic_DNA"/>
</dbReference>
<keyword evidence="4 6" id="KW-0378">Hydrolase</keyword>
<keyword evidence="3 6" id="KW-0081">Bacteriolytic enzyme</keyword>
<keyword evidence="2 6" id="KW-0929">Antimicrobial</keyword>
<dbReference type="PIR" id="S63610">
    <property type="entry name" value="S63610"/>
</dbReference>
<dbReference type="GO" id="GO:0016998">
    <property type="term" value="P:cell wall macromolecule catabolic process"/>
    <property type="evidence" value="ECO:0007669"/>
    <property type="project" value="InterPro"/>
</dbReference>
<dbReference type="AlphaFoldDB" id="Q54419"/>
<dbReference type="GO" id="GO:0009253">
    <property type="term" value="P:peptidoglycan catabolic process"/>
    <property type="evidence" value="ECO:0007669"/>
    <property type="project" value="InterPro"/>
</dbReference>
<gene>
    <name evidence="7" type="primary">nucD</name>
</gene>
<proteinExistence type="inferred from homology"/>
<organism evidence="7">
    <name type="scientific">Serratia marcescens</name>
    <dbReference type="NCBI Taxonomy" id="615"/>
    <lineage>
        <taxon>Bacteria</taxon>
        <taxon>Pseudomonadati</taxon>
        <taxon>Pseudomonadota</taxon>
        <taxon>Gammaproteobacteria</taxon>
        <taxon>Enterobacterales</taxon>
        <taxon>Yersiniaceae</taxon>
        <taxon>Serratia</taxon>
    </lineage>
</organism>
<dbReference type="HAMAP" id="MF_04110">
    <property type="entry name" value="ENDOLYSIN_T4"/>
    <property type="match status" value="1"/>
</dbReference>
<name>Q54419_SERMA</name>
<evidence type="ECO:0000256" key="1">
    <source>
        <dbReference type="ARBA" id="ARBA00000632"/>
    </source>
</evidence>
<dbReference type="InterPro" id="IPR051018">
    <property type="entry name" value="Bacteriophage_GH24"/>
</dbReference>
<evidence type="ECO:0000256" key="5">
    <source>
        <dbReference type="ARBA" id="ARBA00023295"/>
    </source>
</evidence>
<keyword evidence="5 6" id="KW-0326">Glycosidase</keyword>
<comment type="catalytic activity">
    <reaction evidence="1 6">
        <text>Hydrolysis of (1-&gt;4)-beta-linkages between N-acetylmuramic acid and N-acetyl-D-glucosamine residues in a peptidoglycan and between N-acetyl-D-glucosamine residues in chitodextrins.</text>
        <dbReference type="EC" id="3.2.1.17"/>
    </reaction>
</comment>
<evidence type="ECO:0000256" key="3">
    <source>
        <dbReference type="ARBA" id="ARBA00022638"/>
    </source>
</evidence>
<dbReference type="EC" id="3.2.1.17" evidence="6"/>
<dbReference type="InterPro" id="IPR002196">
    <property type="entry name" value="Glyco_hydro_24"/>
</dbReference>
<dbReference type="GO" id="GO:0042742">
    <property type="term" value="P:defense response to bacterium"/>
    <property type="evidence" value="ECO:0007669"/>
    <property type="project" value="UniProtKB-KW"/>
</dbReference>
<accession>Q54419</accession>
<dbReference type="GO" id="GO:0031640">
    <property type="term" value="P:killing of cells of another organism"/>
    <property type="evidence" value="ECO:0007669"/>
    <property type="project" value="UniProtKB-KW"/>
</dbReference>